<keyword evidence="3" id="KW-1185">Reference proteome</keyword>
<comment type="caution">
    <text evidence="2">The sequence shown here is derived from an EMBL/GenBank/DDBJ whole genome shotgun (WGS) entry which is preliminary data.</text>
</comment>
<protein>
    <submittedName>
        <fullName evidence="2">DUF4430 domain-containing protein</fullName>
    </submittedName>
</protein>
<evidence type="ECO:0000313" key="2">
    <source>
        <dbReference type="EMBL" id="NKE38471.1"/>
    </source>
</evidence>
<dbReference type="EMBL" id="JAAVVK010000001">
    <property type="protein sequence ID" value="NKE38471.1"/>
    <property type="molecule type" value="Genomic_DNA"/>
</dbReference>
<sequence>MKKEKNQFKNKKNFWRWVAGSLFLILFGTSAIINIAYLPKYFVLKNQNELEKNQLLNINVSAYNEENGSTKLFTYIYQTTQKTLANLMIQDSKTFYLTHNGTWLDAISYYNNQEKQTIASKDPYYWMVYNNGEISGVGIADLLIHNGDKIELRYQHY</sequence>
<dbReference type="RefSeq" id="WP_168104942.1">
    <property type="nucleotide sequence ID" value="NZ_CP051215.1"/>
</dbReference>
<proteinExistence type="predicted"/>
<gene>
    <name evidence="2" type="ORF">HER12_01730</name>
</gene>
<evidence type="ECO:0000313" key="3">
    <source>
        <dbReference type="Proteomes" id="UP000584587"/>
    </source>
</evidence>
<feature type="domain" description="Transcobalamin-like C-terminal" evidence="1">
    <location>
        <begin position="106"/>
        <end position="155"/>
    </location>
</feature>
<evidence type="ECO:0000259" key="1">
    <source>
        <dbReference type="Pfam" id="PF14478"/>
    </source>
</evidence>
<dbReference type="AlphaFoldDB" id="A0A846TWQ8"/>
<name>A0A846TWQ8_9MOLU</name>
<organism evidence="2 3">
    <name type="scientific">Spiroplasma platyhelix PALS-1</name>
    <dbReference type="NCBI Taxonomy" id="1276218"/>
    <lineage>
        <taxon>Bacteria</taxon>
        <taxon>Bacillati</taxon>
        <taxon>Mycoplasmatota</taxon>
        <taxon>Mollicutes</taxon>
        <taxon>Entomoplasmatales</taxon>
        <taxon>Spiroplasmataceae</taxon>
        <taxon>Spiroplasma</taxon>
    </lineage>
</organism>
<accession>A0A846TWQ8</accession>
<dbReference type="InterPro" id="IPR027954">
    <property type="entry name" value="Transcobalamin-like_C"/>
</dbReference>
<dbReference type="Pfam" id="PF14478">
    <property type="entry name" value="DUF4430"/>
    <property type="match status" value="1"/>
</dbReference>
<reference evidence="2 3" key="1">
    <citation type="submission" date="2020-04" db="EMBL/GenBank/DDBJ databases">
        <title>Complete genome sequence of Spiroplasma platyhelix ATCC 51748, an insect isolate.</title>
        <authorList>
            <person name="Green E.A."/>
            <person name="Klassen J.L."/>
        </authorList>
    </citation>
    <scope>NUCLEOTIDE SEQUENCE [LARGE SCALE GENOMIC DNA]</scope>
    <source>
        <strain evidence="2 3">PALS-1</strain>
    </source>
</reference>
<dbReference type="Gene3D" id="2.170.130.30">
    <property type="match status" value="1"/>
</dbReference>
<dbReference type="Proteomes" id="UP000584587">
    <property type="component" value="Unassembled WGS sequence"/>
</dbReference>